<dbReference type="InterPro" id="IPR032311">
    <property type="entry name" value="DUF4982"/>
</dbReference>
<protein>
    <submittedName>
        <fullName evidence="5">Beta-galactosidase BoGH2A</fullName>
    </submittedName>
</protein>
<dbReference type="GO" id="GO:0005975">
    <property type="term" value="P:carbohydrate metabolic process"/>
    <property type="evidence" value="ECO:0007669"/>
    <property type="project" value="InterPro"/>
</dbReference>
<dbReference type="AlphaFoldDB" id="A0A6C2TXR6"/>
<evidence type="ECO:0000256" key="2">
    <source>
        <dbReference type="ARBA" id="ARBA00022801"/>
    </source>
</evidence>
<evidence type="ECO:0000313" key="5">
    <source>
        <dbReference type="EMBL" id="VGO12379.1"/>
    </source>
</evidence>
<dbReference type="GO" id="GO:0004553">
    <property type="term" value="F:hydrolase activity, hydrolyzing O-glycosyl compounds"/>
    <property type="evidence" value="ECO:0007669"/>
    <property type="project" value="InterPro"/>
</dbReference>
<feature type="domain" description="F5/8 type C" evidence="4">
    <location>
        <begin position="652"/>
        <end position="789"/>
    </location>
</feature>
<dbReference type="Pfam" id="PF00754">
    <property type="entry name" value="F5_F8_type_C"/>
    <property type="match status" value="1"/>
</dbReference>
<dbReference type="Gene3D" id="2.60.120.260">
    <property type="entry name" value="Galactose-binding domain-like"/>
    <property type="match status" value="2"/>
</dbReference>
<keyword evidence="3" id="KW-0326">Glycosidase</keyword>
<dbReference type="SUPFAM" id="SSF49303">
    <property type="entry name" value="beta-Galactosidase/glucuronidase domain"/>
    <property type="match status" value="1"/>
</dbReference>
<dbReference type="InterPro" id="IPR006102">
    <property type="entry name" value="Ig-like_GH2"/>
</dbReference>
<dbReference type="EMBL" id="CAAHFG010000001">
    <property type="protein sequence ID" value="VGO12379.1"/>
    <property type="molecule type" value="Genomic_DNA"/>
</dbReference>
<sequence>MISAIGAFSAPTTSRLENWRFSKADTDEWTAVTVPHTWNAADGHNGGTYYRGAGCYRTDLNIPEVGSQRVFLRFIAVGTAAEVVLDGQSIGSHLGGYSAFAFEITDQVKSGKTHDLRVKADNTHRPDAAPLSGDFTVCGGMHRPVELIVKNAVCISPLDHASPGVFIFQENVSREKAGLRVRTLIDNGERKEKNIRTLVTLTDAEGKQVAHKSQSVQVEAGLVENAELLLELSNPRLWHGIEDPYLYTLTVALFDGETEVDRYAKRVGLRYFHIDPEKGFFLNGESYPLHGVNMHQDRAVKGAAVSDEDIRSDFAHIREIGANCLRLAHYPHSSLSYEICDETGLLAWAEIPLVNQVTHDPGFAPNARQQLLEMVRQHNNHCSIFTWSLSNEMFHRKTEEPMELLRELQAICKAEDPARPTSLATNNRRKELCNLTDLVAFNNYPGWYGSNPEGMQGVLDAYNQAGGLRGVGVSEYGAGGSIRHQDLSLKRVAPKGNWHPEQWQAHLHERQYNAIMNTPACWGSFVWAMFDFSSDGRSEGDRDGVNDKGLMTHDRAIRKDAFYFYKAHWSKESVLHLTSKRYRIRNTRRVPVKVYSNQPEVMLSVNGKKIGASKPDRLKAARWENIELVEGKNKIVVAAGDLRDEAVWIFDPTAPTPGPAAESIVQGLFSASDAEKGHSPKGAFDGNAATRWATSKKGAWLAREFENPVETRSISIRWYKGGERNYSFKVETSTDGNTWRPAFAGKSGKQDGYETYSFDVAYELSHVRIICNGHGGGVWSSIVDVRLGM</sequence>
<proteinExistence type="inferred from homology"/>
<keyword evidence="2" id="KW-0378">Hydrolase</keyword>
<dbReference type="Pfam" id="PF00703">
    <property type="entry name" value="Glyco_hydro_2"/>
    <property type="match status" value="1"/>
</dbReference>
<dbReference type="Pfam" id="PF02836">
    <property type="entry name" value="Glyco_hydro_2_C"/>
    <property type="match status" value="1"/>
</dbReference>
<dbReference type="InterPro" id="IPR006103">
    <property type="entry name" value="Glyco_hydro_2_cat"/>
</dbReference>
<gene>
    <name evidence="5" type="ORF">PDESU_00931</name>
</gene>
<dbReference type="Proteomes" id="UP000366872">
    <property type="component" value="Unassembled WGS sequence"/>
</dbReference>
<evidence type="ECO:0000256" key="1">
    <source>
        <dbReference type="ARBA" id="ARBA00007401"/>
    </source>
</evidence>
<dbReference type="InterPro" id="IPR006104">
    <property type="entry name" value="Glyco_hydro_2_N"/>
</dbReference>
<reference evidence="5 6" key="1">
    <citation type="submission" date="2019-04" db="EMBL/GenBank/DDBJ databases">
        <authorList>
            <person name="Van Vliet M D."/>
        </authorList>
    </citation>
    <scope>NUCLEOTIDE SEQUENCE [LARGE SCALE GENOMIC DNA]</scope>
    <source>
        <strain evidence="5 6">F1</strain>
    </source>
</reference>
<evidence type="ECO:0000313" key="6">
    <source>
        <dbReference type="Proteomes" id="UP000366872"/>
    </source>
</evidence>
<dbReference type="Gene3D" id="3.20.20.80">
    <property type="entry name" value="Glycosidases"/>
    <property type="match status" value="1"/>
</dbReference>
<dbReference type="Pfam" id="PF16355">
    <property type="entry name" value="DUF4982"/>
    <property type="match status" value="1"/>
</dbReference>
<dbReference type="InterPro" id="IPR006101">
    <property type="entry name" value="Glyco_hydro_2"/>
</dbReference>
<comment type="similarity">
    <text evidence="1">Belongs to the glycosyl hydrolase 2 family.</text>
</comment>
<dbReference type="Pfam" id="PF02837">
    <property type="entry name" value="Glyco_hydro_2_N"/>
    <property type="match status" value="1"/>
</dbReference>
<dbReference type="InterPro" id="IPR036156">
    <property type="entry name" value="Beta-gal/glucu_dom_sf"/>
</dbReference>
<dbReference type="PROSITE" id="PS50022">
    <property type="entry name" value="FA58C_3"/>
    <property type="match status" value="1"/>
</dbReference>
<dbReference type="InterPro" id="IPR008979">
    <property type="entry name" value="Galactose-bd-like_sf"/>
</dbReference>
<dbReference type="SUPFAM" id="SSF49785">
    <property type="entry name" value="Galactose-binding domain-like"/>
    <property type="match status" value="2"/>
</dbReference>
<evidence type="ECO:0000259" key="4">
    <source>
        <dbReference type="PROSITE" id="PS50022"/>
    </source>
</evidence>
<accession>A0A6C2TXR6</accession>
<dbReference type="InterPro" id="IPR017853">
    <property type="entry name" value="GH"/>
</dbReference>
<dbReference type="InterPro" id="IPR000421">
    <property type="entry name" value="FA58C"/>
</dbReference>
<dbReference type="SUPFAM" id="SSF51445">
    <property type="entry name" value="(Trans)glycosidases"/>
    <property type="match status" value="1"/>
</dbReference>
<dbReference type="PRINTS" id="PR00132">
    <property type="entry name" value="GLHYDRLASE2"/>
</dbReference>
<organism evidence="5 6">
    <name type="scientific">Pontiella desulfatans</name>
    <dbReference type="NCBI Taxonomy" id="2750659"/>
    <lineage>
        <taxon>Bacteria</taxon>
        <taxon>Pseudomonadati</taxon>
        <taxon>Kiritimatiellota</taxon>
        <taxon>Kiritimatiellia</taxon>
        <taxon>Kiritimatiellales</taxon>
        <taxon>Pontiellaceae</taxon>
        <taxon>Pontiella</taxon>
    </lineage>
</organism>
<dbReference type="InterPro" id="IPR051913">
    <property type="entry name" value="GH2_Domain-Containing"/>
</dbReference>
<keyword evidence="6" id="KW-1185">Reference proteome</keyword>
<name>A0A6C2TXR6_PONDE</name>
<dbReference type="InterPro" id="IPR013783">
    <property type="entry name" value="Ig-like_fold"/>
</dbReference>
<dbReference type="PANTHER" id="PTHR42732">
    <property type="entry name" value="BETA-GALACTOSIDASE"/>
    <property type="match status" value="1"/>
</dbReference>
<evidence type="ECO:0000256" key="3">
    <source>
        <dbReference type="ARBA" id="ARBA00023295"/>
    </source>
</evidence>
<dbReference type="PANTHER" id="PTHR42732:SF1">
    <property type="entry name" value="BETA-MANNOSIDASE"/>
    <property type="match status" value="1"/>
</dbReference>
<dbReference type="Gene3D" id="2.60.40.10">
    <property type="entry name" value="Immunoglobulins"/>
    <property type="match status" value="2"/>
</dbReference>